<dbReference type="InterPro" id="IPR009081">
    <property type="entry name" value="PP-bd_ACP"/>
</dbReference>
<evidence type="ECO:0000256" key="2">
    <source>
        <dbReference type="ARBA" id="ARBA00022450"/>
    </source>
</evidence>
<dbReference type="Pfam" id="PF00668">
    <property type="entry name" value="Condensation"/>
    <property type="match status" value="1"/>
</dbReference>
<dbReference type="SMART" id="SM00823">
    <property type="entry name" value="PKS_PP"/>
    <property type="match status" value="1"/>
</dbReference>
<dbReference type="InterPro" id="IPR010071">
    <property type="entry name" value="AA_adenyl_dom"/>
</dbReference>
<accession>A0ABX0Y7B0</accession>
<dbReference type="PROSITE" id="PS00012">
    <property type="entry name" value="PHOSPHOPANTETHEINE"/>
    <property type="match status" value="1"/>
</dbReference>
<dbReference type="Gene3D" id="3.40.50.980">
    <property type="match status" value="2"/>
</dbReference>
<evidence type="ECO:0000313" key="5">
    <source>
        <dbReference type="EMBL" id="NJC74316.1"/>
    </source>
</evidence>
<feature type="domain" description="Carrier" evidence="4">
    <location>
        <begin position="1071"/>
        <end position="1145"/>
    </location>
</feature>
<dbReference type="NCBIfam" id="TIGR01733">
    <property type="entry name" value="AA-adenyl-dom"/>
    <property type="match status" value="1"/>
</dbReference>
<dbReference type="SUPFAM" id="SSF56801">
    <property type="entry name" value="Acetyl-CoA synthetase-like"/>
    <property type="match status" value="1"/>
</dbReference>
<evidence type="ECO:0000313" key="6">
    <source>
        <dbReference type="Proteomes" id="UP000722989"/>
    </source>
</evidence>
<dbReference type="PROSITE" id="PS50075">
    <property type="entry name" value="CARRIER"/>
    <property type="match status" value="1"/>
</dbReference>
<dbReference type="InterPro" id="IPR023213">
    <property type="entry name" value="CAT-like_dom_sf"/>
</dbReference>
<dbReference type="Proteomes" id="UP000722989">
    <property type="component" value="Unassembled WGS sequence"/>
</dbReference>
<dbReference type="PANTHER" id="PTHR45527">
    <property type="entry name" value="NONRIBOSOMAL PEPTIDE SYNTHETASE"/>
    <property type="match status" value="1"/>
</dbReference>
<dbReference type="InterPro" id="IPR000873">
    <property type="entry name" value="AMP-dep_synth/lig_dom"/>
</dbReference>
<dbReference type="InterPro" id="IPR006162">
    <property type="entry name" value="Ppantetheine_attach_site"/>
</dbReference>
<dbReference type="Gene3D" id="2.30.38.10">
    <property type="entry name" value="Luciferase, Domain 3"/>
    <property type="match status" value="1"/>
</dbReference>
<protein>
    <submittedName>
        <fullName evidence="5">Amino acid adenylation domain-containing protein</fullName>
    </submittedName>
</protein>
<dbReference type="InterPro" id="IPR036736">
    <property type="entry name" value="ACP-like_sf"/>
</dbReference>
<dbReference type="InterPro" id="IPR020806">
    <property type="entry name" value="PKS_PP-bd"/>
</dbReference>
<name>A0ABX0Y7B0_9ACTN</name>
<feature type="non-terminal residue" evidence="5">
    <location>
        <position position="1209"/>
    </location>
</feature>
<feature type="non-terminal residue" evidence="5">
    <location>
        <position position="1"/>
    </location>
</feature>
<dbReference type="InterPro" id="IPR001242">
    <property type="entry name" value="Condensation_dom"/>
</dbReference>
<dbReference type="Gene3D" id="3.30.300.30">
    <property type="match status" value="1"/>
</dbReference>
<keyword evidence="3" id="KW-0597">Phosphoprotein</keyword>
<dbReference type="Pfam" id="PF00501">
    <property type="entry name" value="AMP-binding"/>
    <property type="match status" value="1"/>
</dbReference>
<dbReference type="InterPro" id="IPR045851">
    <property type="entry name" value="AMP-bd_C_sf"/>
</dbReference>
<gene>
    <name evidence="5" type="ORF">HC031_32080</name>
</gene>
<dbReference type="SUPFAM" id="SSF52777">
    <property type="entry name" value="CoA-dependent acyltransferases"/>
    <property type="match status" value="3"/>
</dbReference>
<dbReference type="Gene3D" id="1.10.1200.10">
    <property type="entry name" value="ACP-like"/>
    <property type="match status" value="1"/>
</dbReference>
<comment type="cofactor">
    <cofactor evidence="1">
        <name>pantetheine 4'-phosphate</name>
        <dbReference type="ChEBI" id="CHEBI:47942"/>
    </cofactor>
</comment>
<dbReference type="Gene3D" id="3.30.559.30">
    <property type="entry name" value="Nonribosomal peptide synthetase, condensation domain"/>
    <property type="match status" value="2"/>
</dbReference>
<evidence type="ECO:0000256" key="1">
    <source>
        <dbReference type="ARBA" id="ARBA00001957"/>
    </source>
</evidence>
<dbReference type="Pfam" id="PF00550">
    <property type="entry name" value="PP-binding"/>
    <property type="match status" value="1"/>
</dbReference>
<dbReference type="Pfam" id="PF13193">
    <property type="entry name" value="AMP-binding_C"/>
    <property type="match status" value="1"/>
</dbReference>
<dbReference type="PANTHER" id="PTHR45527:SF1">
    <property type="entry name" value="FATTY ACID SYNTHASE"/>
    <property type="match status" value="1"/>
</dbReference>
<keyword evidence="6" id="KW-1185">Reference proteome</keyword>
<evidence type="ECO:0000256" key="3">
    <source>
        <dbReference type="ARBA" id="ARBA00022553"/>
    </source>
</evidence>
<dbReference type="RefSeq" id="WP_167929215.1">
    <property type="nucleotide sequence ID" value="NZ_JAATVY010000062.1"/>
</dbReference>
<dbReference type="Gene3D" id="3.30.559.10">
    <property type="entry name" value="Chloramphenicol acetyltransferase-like domain"/>
    <property type="match status" value="2"/>
</dbReference>
<comment type="caution">
    <text evidence="5">The sequence shown here is derived from an EMBL/GenBank/DDBJ whole genome shotgun (WGS) entry which is preliminary data.</text>
</comment>
<dbReference type="EMBL" id="JAATVY010000062">
    <property type="protein sequence ID" value="NJC74316.1"/>
    <property type="molecule type" value="Genomic_DNA"/>
</dbReference>
<keyword evidence="2" id="KW-0596">Phosphopantetheine</keyword>
<proteinExistence type="predicted"/>
<dbReference type="InterPro" id="IPR025110">
    <property type="entry name" value="AMP-bd_C"/>
</dbReference>
<dbReference type="InterPro" id="IPR020845">
    <property type="entry name" value="AMP-binding_CS"/>
</dbReference>
<dbReference type="CDD" id="cd19543">
    <property type="entry name" value="DCL_NRPS"/>
    <property type="match status" value="1"/>
</dbReference>
<evidence type="ECO:0000259" key="4">
    <source>
        <dbReference type="PROSITE" id="PS50075"/>
    </source>
</evidence>
<reference evidence="5 6" key="1">
    <citation type="submission" date="2020-03" db="EMBL/GenBank/DDBJ databases">
        <title>WGS of the type strain of Planosporangium spp.</title>
        <authorList>
            <person name="Thawai C."/>
        </authorList>
    </citation>
    <scope>NUCLEOTIDE SEQUENCE [LARGE SCALE GENOMIC DNA]</scope>
    <source>
        <strain evidence="5 6">TBRC 5610</strain>
    </source>
</reference>
<sequence>ARYDELKLDGDPDTPRAHILEIVGRVEDRCLELSWFYSEHLHRESTVQLLAERMVDALREIIVHCAQPSAGGRTPSDFPLARLDQAAVDRLVGDGRAVEDIYPLTPMQAGMVFHSLVDGVSGAYFNQVELQLSGVADPSAFGAAWQQVVDRTPILRSRVVWEGVAEPVQVVQREVRLPITYLDWSRLPEAERQEELRLLLARDRAEGLDLTAAPLMRLVIAALPGDEIALVWTFHHLLLDGWSVPQVFAEVCQRYAAIVHGREPAPVTRRPFRDYLQWLAARDQDEAERYWRQVLAGVESTTPLPFDRQPVEAHRTESGARVRMALPAEQSDQLREAARRSGLTMNTVVQGAWALLLARYSGQRDVVFGTTVSGRPADLPGVESIVGMFVNTLPTRAHADGSQRLVSWLRDLQVQQAESRRFGHVSLAQLQTWTDLPGGANLFDSIVVFENYPFDSTAITAHGLGIRQLNDLEPTNYPLTAMVEPGESLSIALDYDPLLFDQATIERLAEYLRALLAAIAADPERPLADLPMMTDAERSRVLVEFNDTDLDVPAVTFPQAFEAQVRRTPDASALVCGATALTYAELDARANRLAHHLIASGVGPERVVALALPRSAELIVAILAVLKAGGVYLPIDREQPAERIGFVLRDAGAALVVTTADSGNVRGAAGGMPVLLLDDADTRALTAAGPDTTPTDTDRIAPLGPDSAAYIIYTSGSTGQPKGVVVEHRSLVNLLFNHRHGIGVAAGDERLRVALTASLSFDASWDPLVMMANGHELHLIEDAVRLDPPALVGYVNARHVDYLEITPTYLQQLLPAGLLDSGPYRPRILALGGEAVRDPLWSELVAVEGTATYNFYGPTECTVDAVTCRLTDSPRPVIGRPLGNLHAYVLDDELRPVPVDVPGELFLSGVQVARGYLGRPGLTSERFVACPFGTPGERMYRTGDRARWMADGVLEYLGRTDDQVKIRGFRIEPGEIEATLRRHPAVAEAVVVARQEESGRTRLVGYVVPAPGVVVDPAALRRSLGESLPDYMVPSAFVVLDQLPLTSSGKVDRRALPAPDFAAAAGDGYVEPRTETERVLAGIWADVLGIERVGVEDNFFELGGDSILSIQMVSRARQAGSGLMPRDVFVHQTVAALAASVGEVTSGAVPEMADQGPVVGEVPLTPIQWWFFETQTVRPERFDQSLMVELVEGVDVVALRAALQALLAH</sequence>
<dbReference type="CDD" id="cd05930">
    <property type="entry name" value="A_NRPS"/>
    <property type="match status" value="1"/>
</dbReference>
<dbReference type="PROSITE" id="PS00455">
    <property type="entry name" value="AMP_BINDING"/>
    <property type="match status" value="1"/>
</dbReference>
<organism evidence="5 6">
    <name type="scientific">Planosporangium thailandense</name>
    <dbReference type="NCBI Taxonomy" id="765197"/>
    <lineage>
        <taxon>Bacteria</taxon>
        <taxon>Bacillati</taxon>
        <taxon>Actinomycetota</taxon>
        <taxon>Actinomycetes</taxon>
        <taxon>Micromonosporales</taxon>
        <taxon>Micromonosporaceae</taxon>
        <taxon>Planosporangium</taxon>
    </lineage>
</organism>
<dbReference type="SUPFAM" id="SSF47336">
    <property type="entry name" value="ACP-like"/>
    <property type="match status" value="1"/>
</dbReference>